<organism evidence="2 3">
    <name type="scientific">Mya arenaria</name>
    <name type="common">Soft-shell clam</name>
    <dbReference type="NCBI Taxonomy" id="6604"/>
    <lineage>
        <taxon>Eukaryota</taxon>
        <taxon>Metazoa</taxon>
        <taxon>Spiralia</taxon>
        <taxon>Lophotrochozoa</taxon>
        <taxon>Mollusca</taxon>
        <taxon>Bivalvia</taxon>
        <taxon>Autobranchia</taxon>
        <taxon>Heteroconchia</taxon>
        <taxon>Euheterodonta</taxon>
        <taxon>Imparidentia</taxon>
        <taxon>Neoheterodontei</taxon>
        <taxon>Myida</taxon>
        <taxon>Myoidea</taxon>
        <taxon>Myidae</taxon>
        <taxon>Mya</taxon>
    </lineage>
</organism>
<dbReference type="Proteomes" id="UP001164746">
    <property type="component" value="Chromosome 9"/>
</dbReference>
<feature type="compositionally biased region" description="Polar residues" evidence="1">
    <location>
        <begin position="97"/>
        <end position="115"/>
    </location>
</feature>
<feature type="region of interest" description="Disordered" evidence="1">
    <location>
        <begin position="1"/>
        <end position="30"/>
    </location>
</feature>
<dbReference type="EMBL" id="CP111020">
    <property type="protein sequence ID" value="WAR15173.1"/>
    <property type="molecule type" value="Genomic_DNA"/>
</dbReference>
<evidence type="ECO:0000256" key="1">
    <source>
        <dbReference type="SAM" id="MobiDB-lite"/>
    </source>
</evidence>
<evidence type="ECO:0000313" key="2">
    <source>
        <dbReference type="EMBL" id="WAR15173.1"/>
    </source>
</evidence>
<gene>
    <name evidence="2" type="ORF">MAR_005278</name>
</gene>
<keyword evidence="3" id="KW-1185">Reference proteome</keyword>
<protein>
    <submittedName>
        <fullName evidence="2">Uncharacterized protein</fullName>
    </submittedName>
</protein>
<accession>A0ABY7F381</accession>
<feature type="compositionally biased region" description="Basic and acidic residues" evidence="1">
    <location>
        <begin position="7"/>
        <end position="19"/>
    </location>
</feature>
<evidence type="ECO:0000313" key="3">
    <source>
        <dbReference type="Proteomes" id="UP001164746"/>
    </source>
</evidence>
<proteinExistence type="predicted"/>
<reference evidence="2" key="1">
    <citation type="submission" date="2022-11" db="EMBL/GenBank/DDBJ databases">
        <title>Centuries of genome instability and evolution in soft-shell clam transmissible cancer (bioRxiv).</title>
        <authorList>
            <person name="Hart S.F.M."/>
            <person name="Yonemitsu M.A."/>
            <person name="Giersch R.M."/>
            <person name="Beal B.F."/>
            <person name="Arriagada G."/>
            <person name="Davis B.W."/>
            <person name="Ostrander E.A."/>
            <person name="Goff S.P."/>
            <person name="Metzger M.J."/>
        </authorList>
    </citation>
    <scope>NUCLEOTIDE SEQUENCE</scope>
    <source>
        <strain evidence="2">MELC-2E11</strain>
        <tissue evidence="2">Siphon/mantle</tissue>
    </source>
</reference>
<name>A0ABY7F381_MYAAR</name>
<feature type="region of interest" description="Disordered" evidence="1">
    <location>
        <begin position="93"/>
        <end position="115"/>
    </location>
</feature>
<sequence>MGNTGSKTEDQCAIQDHDSINQNDLDGTPVDGRALEMERQQTSVSAGFIEVLSSITSRENFASSTTSKSTGSFVSVGIGHVDNGFITPLDIKEEQSNQEQQPQFCNHVSDTTKTP</sequence>